<evidence type="ECO:0008006" key="4">
    <source>
        <dbReference type="Google" id="ProtNLM"/>
    </source>
</evidence>
<evidence type="ECO:0000313" key="3">
    <source>
        <dbReference type="Proteomes" id="UP000176558"/>
    </source>
</evidence>
<name>A0A1G2US74_9BACT</name>
<feature type="transmembrane region" description="Helical" evidence="1">
    <location>
        <begin position="20"/>
        <end position="40"/>
    </location>
</feature>
<accession>A0A1G2US74</accession>
<gene>
    <name evidence="2" type="ORF">A3G99_00685</name>
</gene>
<organism evidence="2 3">
    <name type="scientific">Candidatus Zambryskibacteria bacterium RIFCSPLOWO2_12_FULL_39_23</name>
    <dbReference type="NCBI Taxonomy" id="1802776"/>
    <lineage>
        <taxon>Bacteria</taxon>
        <taxon>Candidatus Zambryskiibacteriota</taxon>
    </lineage>
</organism>
<proteinExistence type="predicted"/>
<keyword evidence="1" id="KW-1133">Transmembrane helix</keyword>
<comment type="caution">
    <text evidence="2">The sequence shown here is derived from an EMBL/GenBank/DDBJ whole genome shotgun (WGS) entry which is preliminary data.</text>
</comment>
<sequence>MSGSSVTIIPFLQKVLDVILNPLITLLFALAFLYFAYGIIRFLSASGDDKSGKRIEARNSILWGIVGMVIMFSVYGIINFVLGTFGIGPNDVETNIIPIIQR</sequence>
<keyword evidence="1" id="KW-0472">Membrane</keyword>
<dbReference type="InterPro" id="IPR043993">
    <property type="entry name" value="T4SS_pilin"/>
</dbReference>
<reference evidence="2 3" key="1">
    <citation type="journal article" date="2016" name="Nat. Commun.">
        <title>Thousands of microbial genomes shed light on interconnected biogeochemical processes in an aquifer system.</title>
        <authorList>
            <person name="Anantharaman K."/>
            <person name="Brown C.T."/>
            <person name="Hug L.A."/>
            <person name="Sharon I."/>
            <person name="Castelle C.J."/>
            <person name="Probst A.J."/>
            <person name="Thomas B.C."/>
            <person name="Singh A."/>
            <person name="Wilkins M.J."/>
            <person name="Karaoz U."/>
            <person name="Brodie E.L."/>
            <person name="Williams K.H."/>
            <person name="Hubbard S.S."/>
            <person name="Banfield J.F."/>
        </authorList>
    </citation>
    <scope>NUCLEOTIDE SEQUENCE [LARGE SCALE GENOMIC DNA]</scope>
</reference>
<feature type="transmembrane region" description="Helical" evidence="1">
    <location>
        <begin position="61"/>
        <end position="82"/>
    </location>
</feature>
<dbReference type="Proteomes" id="UP000176558">
    <property type="component" value="Unassembled WGS sequence"/>
</dbReference>
<dbReference type="EMBL" id="MHWT01000019">
    <property type="protein sequence ID" value="OHB12264.1"/>
    <property type="molecule type" value="Genomic_DNA"/>
</dbReference>
<evidence type="ECO:0000256" key="1">
    <source>
        <dbReference type="SAM" id="Phobius"/>
    </source>
</evidence>
<keyword evidence="1" id="KW-0812">Transmembrane</keyword>
<protein>
    <recommendedName>
        <fullName evidence="4">DUF5671 domain-containing protein</fullName>
    </recommendedName>
</protein>
<dbReference type="Pfam" id="PF18895">
    <property type="entry name" value="T4SS_pilin"/>
    <property type="match status" value="1"/>
</dbReference>
<dbReference type="AlphaFoldDB" id="A0A1G2US74"/>
<evidence type="ECO:0000313" key="2">
    <source>
        <dbReference type="EMBL" id="OHB12264.1"/>
    </source>
</evidence>